<dbReference type="OrthoDB" id="5112178at2"/>
<evidence type="ECO:0000313" key="1">
    <source>
        <dbReference type="EMBL" id="PRY69561.1"/>
    </source>
</evidence>
<dbReference type="Proteomes" id="UP000237983">
    <property type="component" value="Unassembled WGS sequence"/>
</dbReference>
<accession>A0A2T0VHB7</accession>
<dbReference type="EMBL" id="PVTL01000002">
    <property type="protein sequence ID" value="PRY69561.1"/>
    <property type="molecule type" value="Genomic_DNA"/>
</dbReference>
<dbReference type="AlphaFoldDB" id="A0A2T0VHB7"/>
<reference evidence="1 2" key="1">
    <citation type="submission" date="2018-03" db="EMBL/GenBank/DDBJ databases">
        <title>Genomic Encyclopedia of Type Strains, Phase III (KMG-III): the genomes of soil and plant-associated and newly described type strains.</title>
        <authorList>
            <person name="Whitman W."/>
        </authorList>
    </citation>
    <scope>NUCLEOTIDE SEQUENCE [LARGE SCALE GENOMIC DNA]</scope>
    <source>
        <strain evidence="1 2">CGMCC 1.12484</strain>
    </source>
</reference>
<evidence type="ECO:0000313" key="2">
    <source>
        <dbReference type="Proteomes" id="UP000237983"/>
    </source>
</evidence>
<name>A0A2T0VHB7_9MICO</name>
<comment type="caution">
    <text evidence="1">The sequence shown here is derived from an EMBL/GenBank/DDBJ whole genome shotgun (WGS) entry which is preliminary data.</text>
</comment>
<dbReference type="RefSeq" id="WP_106210441.1">
    <property type="nucleotide sequence ID" value="NZ_PVTL01000002.1"/>
</dbReference>
<sequence>MITRREAALRLDIPLEMAHRHDIPTRQTEAEFALFLENPPAWLEQSRANRTGKRPVWVQLTCEICGVTEAARPKKWWPEFTYLSCEEHGADELPAVAEGMVRGEFDGIGSRFIGIVDRPAE</sequence>
<keyword evidence="2" id="KW-1185">Reference proteome</keyword>
<organism evidence="1 2">
    <name type="scientific">Glaciihabitans tibetensis</name>
    <dbReference type="NCBI Taxonomy" id="1266600"/>
    <lineage>
        <taxon>Bacteria</taxon>
        <taxon>Bacillati</taxon>
        <taxon>Actinomycetota</taxon>
        <taxon>Actinomycetes</taxon>
        <taxon>Micrococcales</taxon>
        <taxon>Microbacteriaceae</taxon>
        <taxon>Glaciihabitans</taxon>
    </lineage>
</organism>
<proteinExistence type="predicted"/>
<gene>
    <name evidence="1" type="ORF">B0I08_102237</name>
</gene>
<protein>
    <submittedName>
        <fullName evidence="1">Uncharacterized protein</fullName>
    </submittedName>
</protein>